<accession>A0A366X2R0</accession>
<protein>
    <submittedName>
        <fullName evidence="1">Uncharacterized protein</fullName>
    </submittedName>
</protein>
<proteinExistence type="predicted"/>
<dbReference type="Proteomes" id="UP000252706">
    <property type="component" value="Unassembled WGS sequence"/>
</dbReference>
<reference evidence="1 2" key="1">
    <citation type="submission" date="2018-07" db="EMBL/GenBank/DDBJ databases">
        <title>Modular assembly of carbohydrate-degrading microbial communities in the ocean.</title>
        <authorList>
            <person name="Enke T.N."/>
            <person name="Datta M.S."/>
            <person name="Schwartzman J.A."/>
            <person name="Cermak N."/>
            <person name="Schmitz D.A."/>
            <person name="Barrere J."/>
            <person name="Cordero O.X."/>
        </authorList>
    </citation>
    <scope>NUCLEOTIDE SEQUENCE [LARGE SCALE GENOMIC DNA]</scope>
    <source>
        <strain evidence="1 2">C3M10</strain>
    </source>
</reference>
<gene>
    <name evidence="1" type="ORF">DS909_07525</name>
</gene>
<organism evidence="1 2">
    <name type="scientific">Phaeobacter gallaeciensis</name>
    <dbReference type="NCBI Taxonomy" id="60890"/>
    <lineage>
        <taxon>Bacteria</taxon>
        <taxon>Pseudomonadati</taxon>
        <taxon>Pseudomonadota</taxon>
        <taxon>Alphaproteobacteria</taxon>
        <taxon>Rhodobacterales</taxon>
        <taxon>Roseobacteraceae</taxon>
        <taxon>Phaeobacter</taxon>
    </lineage>
</organism>
<comment type="caution">
    <text evidence="1">The sequence shown here is derived from an EMBL/GenBank/DDBJ whole genome shotgun (WGS) entry which is preliminary data.</text>
</comment>
<dbReference type="EMBL" id="QOCE01000017">
    <property type="protein sequence ID" value="RBW57981.1"/>
    <property type="molecule type" value="Genomic_DNA"/>
</dbReference>
<dbReference type="AlphaFoldDB" id="A0A366X2R0"/>
<name>A0A366X2R0_9RHOB</name>
<sequence length="265" mass="29742">MGRIIKGRIVVASGFYVPDGNDVLRGDIPAIVELIERSARWVHPDTFKALPVWAPETARGRPLYDAGWTRQYTNKRKATGVTSEKFEGNVAALKSLVAALGVASPKPKNWTVCHVWGYDDPSFAKQSSVVQDPRYFSCVANMVWLPTPLKGFTDTVPEIKDILRVCSFYLYGWACEHNSVLDQAKKVRSGWMPTHYPLSWPSPDRPSALPAGTAPFTPEIEAEIEKRKSKIRAALANSDFIHYPRTNVESVLKFWNVDLDLCHKL</sequence>
<evidence type="ECO:0000313" key="1">
    <source>
        <dbReference type="EMBL" id="RBW57981.1"/>
    </source>
</evidence>
<evidence type="ECO:0000313" key="2">
    <source>
        <dbReference type="Proteomes" id="UP000252706"/>
    </source>
</evidence>